<dbReference type="Pfam" id="PF00646">
    <property type="entry name" value="F-box"/>
    <property type="match status" value="1"/>
</dbReference>
<accession>A0AAD7RG34</accession>
<evidence type="ECO:0000259" key="3">
    <source>
        <dbReference type="Pfam" id="PF00646"/>
    </source>
</evidence>
<dbReference type="InterPro" id="IPR036047">
    <property type="entry name" value="F-box-like_dom_sf"/>
</dbReference>
<keyword evidence="5" id="KW-1185">Reference proteome</keyword>
<protein>
    <recommendedName>
        <fullName evidence="3">F-box domain-containing protein</fullName>
    </recommendedName>
</protein>
<feature type="region of interest" description="Disordered" evidence="2">
    <location>
        <begin position="18"/>
        <end position="51"/>
    </location>
</feature>
<dbReference type="PANTHER" id="PTHR16271:SF10">
    <property type="entry name" value="F-BOX ONLY PROTEIN 46"/>
    <property type="match status" value="1"/>
</dbReference>
<feature type="domain" description="F-box" evidence="3">
    <location>
        <begin position="127"/>
        <end position="164"/>
    </location>
</feature>
<reference evidence="4" key="1">
    <citation type="journal article" date="2023" name="Science">
        <title>Genome structures resolve the early diversification of teleost fishes.</title>
        <authorList>
            <person name="Parey E."/>
            <person name="Louis A."/>
            <person name="Montfort J."/>
            <person name="Bouchez O."/>
            <person name="Roques C."/>
            <person name="Iampietro C."/>
            <person name="Lluch J."/>
            <person name="Castinel A."/>
            <person name="Donnadieu C."/>
            <person name="Desvignes T."/>
            <person name="Floi Bucao C."/>
            <person name="Jouanno E."/>
            <person name="Wen M."/>
            <person name="Mejri S."/>
            <person name="Dirks R."/>
            <person name="Jansen H."/>
            <person name="Henkel C."/>
            <person name="Chen W.J."/>
            <person name="Zahm M."/>
            <person name="Cabau C."/>
            <person name="Klopp C."/>
            <person name="Thompson A.W."/>
            <person name="Robinson-Rechavi M."/>
            <person name="Braasch I."/>
            <person name="Lecointre G."/>
            <person name="Bobe J."/>
            <person name="Postlethwait J.H."/>
            <person name="Berthelot C."/>
            <person name="Roest Crollius H."/>
            <person name="Guiguen Y."/>
        </authorList>
    </citation>
    <scope>NUCLEOTIDE SEQUENCE</scope>
    <source>
        <strain evidence="4">NC1722</strain>
    </source>
</reference>
<sequence length="262" mass="29276">MVALVERRTGVALRGLVSQGPDACLPVPPPPPPPHPSPLVPPLGGGADDDAARVLGRGRRRRSLRVPVVAGGGEGRPATGARAAAAPPPPPPEQPPLCRLYRRVSHRFLEIRVQIQRLLEPRRPLLLLLPDHVLVGGVLSLLPTRSLAALKCTCRRLRALIDTYCIRATDALWTRDPLYRDDPCKQCRRRYERGDVSLCRWHPKPYHHDLPYGRSYWMCCRCADKDTPGCRVGLHDNNWVQPCEAGRPHHHPPPRGRREDGR</sequence>
<gene>
    <name evidence="4" type="ORF">AAFF_G00216340</name>
</gene>
<dbReference type="InterPro" id="IPR001810">
    <property type="entry name" value="F-box_dom"/>
</dbReference>
<keyword evidence="1" id="KW-0833">Ubl conjugation pathway</keyword>
<evidence type="ECO:0000256" key="1">
    <source>
        <dbReference type="ARBA" id="ARBA00022786"/>
    </source>
</evidence>
<evidence type="ECO:0000313" key="5">
    <source>
        <dbReference type="Proteomes" id="UP001221898"/>
    </source>
</evidence>
<feature type="compositionally biased region" description="Pro residues" evidence="2">
    <location>
        <begin position="26"/>
        <end position="41"/>
    </location>
</feature>
<dbReference type="AlphaFoldDB" id="A0AAD7RG34"/>
<evidence type="ECO:0000256" key="2">
    <source>
        <dbReference type="SAM" id="MobiDB-lite"/>
    </source>
</evidence>
<dbReference type="PANTHER" id="PTHR16271">
    <property type="entry name" value="F-BOX ONLY PROTEIN 34/46 FAMILY MEMBER"/>
    <property type="match status" value="1"/>
</dbReference>
<organism evidence="4 5">
    <name type="scientific">Aldrovandia affinis</name>
    <dbReference type="NCBI Taxonomy" id="143900"/>
    <lineage>
        <taxon>Eukaryota</taxon>
        <taxon>Metazoa</taxon>
        <taxon>Chordata</taxon>
        <taxon>Craniata</taxon>
        <taxon>Vertebrata</taxon>
        <taxon>Euteleostomi</taxon>
        <taxon>Actinopterygii</taxon>
        <taxon>Neopterygii</taxon>
        <taxon>Teleostei</taxon>
        <taxon>Notacanthiformes</taxon>
        <taxon>Halosauridae</taxon>
        <taxon>Aldrovandia</taxon>
    </lineage>
</organism>
<proteinExistence type="predicted"/>
<dbReference type="InterPro" id="IPR039594">
    <property type="entry name" value="FBXO34/46"/>
</dbReference>
<feature type="region of interest" description="Disordered" evidence="2">
    <location>
        <begin position="65"/>
        <end position="96"/>
    </location>
</feature>
<feature type="compositionally biased region" description="Low complexity" evidence="2">
    <location>
        <begin position="76"/>
        <end position="85"/>
    </location>
</feature>
<dbReference type="Proteomes" id="UP001221898">
    <property type="component" value="Unassembled WGS sequence"/>
</dbReference>
<comment type="caution">
    <text evidence="4">The sequence shown here is derived from an EMBL/GenBank/DDBJ whole genome shotgun (WGS) entry which is preliminary data.</text>
</comment>
<dbReference type="SUPFAM" id="SSF81383">
    <property type="entry name" value="F-box domain"/>
    <property type="match status" value="1"/>
</dbReference>
<feature type="compositionally biased region" description="Pro residues" evidence="2">
    <location>
        <begin position="86"/>
        <end position="95"/>
    </location>
</feature>
<name>A0AAD7RG34_9TELE</name>
<dbReference type="EMBL" id="JAINUG010000288">
    <property type="protein sequence ID" value="KAJ8383663.1"/>
    <property type="molecule type" value="Genomic_DNA"/>
</dbReference>
<evidence type="ECO:0000313" key="4">
    <source>
        <dbReference type="EMBL" id="KAJ8383663.1"/>
    </source>
</evidence>